<sequence>MAGSAAVSPPGPQSKYVPLVPINAFHLKLSATPCEHESKTPPPSLLHNNPTSLANLPRLLRRTPKQPPDKPEHRTLTPPPEAKQ</sequence>
<feature type="region of interest" description="Disordered" evidence="1">
    <location>
        <begin position="33"/>
        <end position="84"/>
    </location>
</feature>
<proteinExistence type="predicted"/>
<name>A0AAQ3KXR7_9LILI</name>
<reference evidence="2 3" key="1">
    <citation type="submission" date="2023-10" db="EMBL/GenBank/DDBJ databases">
        <title>Chromosome-scale genome assembly provides insights into flower coloration mechanisms of Canna indica.</title>
        <authorList>
            <person name="Li C."/>
        </authorList>
    </citation>
    <scope>NUCLEOTIDE SEQUENCE [LARGE SCALE GENOMIC DNA]</scope>
    <source>
        <tissue evidence="2">Flower</tissue>
    </source>
</reference>
<dbReference type="EMBL" id="CP136897">
    <property type="protein sequence ID" value="WOL17043.1"/>
    <property type="molecule type" value="Genomic_DNA"/>
</dbReference>
<organism evidence="2 3">
    <name type="scientific">Canna indica</name>
    <name type="common">Indian-shot</name>
    <dbReference type="NCBI Taxonomy" id="4628"/>
    <lineage>
        <taxon>Eukaryota</taxon>
        <taxon>Viridiplantae</taxon>
        <taxon>Streptophyta</taxon>
        <taxon>Embryophyta</taxon>
        <taxon>Tracheophyta</taxon>
        <taxon>Spermatophyta</taxon>
        <taxon>Magnoliopsida</taxon>
        <taxon>Liliopsida</taxon>
        <taxon>Zingiberales</taxon>
        <taxon>Cannaceae</taxon>
        <taxon>Canna</taxon>
    </lineage>
</organism>
<accession>A0AAQ3KXR7</accession>
<evidence type="ECO:0000256" key="1">
    <source>
        <dbReference type="SAM" id="MobiDB-lite"/>
    </source>
</evidence>
<gene>
    <name evidence="2" type="ORF">Cni_G25832</name>
</gene>
<evidence type="ECO:0000313" key="2">
    <source>
        <dbReference type="EMBL" id="WOL17043.1"/>
    </source>
</evidence>
<keyword evidence="3" id="KW-1185">Reference proteome</keyword>
<dbReference type="Proteomes" id="UP001327560">
    <property type="component" value="Chromosome 8"/>
</dbReference>
<evidence type="ECO:0000313" key="3">
    <source>
        <dbReference type="Proteomes" id="UP001327560"/>
    </source>
</evidence>
<protein>
    <submittedName>
        <fullName evidence="2">Uncharacterized protein</fullName>
    </submittedName>
</protein>
<dbReference type="AlphaFoldDB" id="A0AAQ3KXR7"/>